<dbReference type="InterPro" id="IPR004843">
    <property type="entry name" value="Calcineurin-like_PHP"/>
</dbReference>
<dbReference type="CDD" id="cd07398">
    <property type="entry name" value="MPP_YbbF-LpxH"/>
    <property type="match status" value="1"/>
</dbReference>
<dbReference type="GO" id="GO:0009245">
    <property type="term" value="P:lipid A biosynthetic process"/>
    <property type="evidence" value="ECO:0007669"/>
    <property type="project" value="TreeGrafter"/>
</dbReference>
<dbReference type="EMBL" id="SJSN01000003">
    <property type="protein sequence ID" value="TCD11616.1"/>
    <property type="molecule type" value="Genomic_DNA"/>
</dbReference>
<feature type="domain" description="Calcineurin-like phosphoesterase" evidence="7">
    <location>
        <begin position="4"/>
        <end position="208"/>
    </location>
</feature>
<keyword evidence="6" id="KW-0464">Manganese</keyword>
<gene>
    <name evidence="8" type="ORF">EZ449_04975</name>
</gene>
<evidence type="ECO:0000256" key="4">
    <source>
        <dbReference type="ARBA" id="ARBA00022801"/>
    </source>
</evidence>
<name>A0A4R0P6T6_9SPHI</name>
<reference evidence="8 9" key="1">
    <citation type="submission" date="2019-02" db="EMBL/GenBank/DDBJ databases">
        <title>Pedobacter sp. RP-3-11 sp. nov., isolated from Arctic soil.</title>
        <authorList>
            <person name="Dahal R.H."/>
        </authorList>
    </citation>
    <scope>NUCLEOTIDE SEQUENCE [LARGE SCALE GENOMIC DNA]</scope>
    <source>
        <strain evidence="8 9">RP-3-11</strain>
    </source>
</reference>
<dbReference type="GO" id="GO:0008758">
    <property type="term" value="F:UDP-2,3-diacylglucosamine hydrolase activity"/>
    <property type="evidence" value="ECO:0007669"/>
    <property type="project" value="TreeGrafter"/>
</dbReference>
<keyword evidence="3" id="KW-0479">Metal-binding</keyword>
<keyword evidence="5" id="KW-0472">Membrane</keyword>
<sequence length="256" mass="29859">MTKNIYFASDFHLGTPNYAESRAREERIVSWLNFIEPNCSELFLMGDIFDFWFEYSKVIPKGFIRLQGKLAAMADAGIKIYFFKGNHDMWVRDYFTQEIGMEIISDELIIERGGKKFYLHHGDGLGPGDNKYKFLRKIFRSKLCQWLFARLHPNLGIGIANGWSQGSRAAQTEKEVFMGEDKEWLAIYAKEQLQKQHFDYFIFGHRHLPLDIDLGNGSRYVNIGEWLEYNSYGVFDGVDLKLEYYNHSLIASSSRP</sequence>
<evidence type="ECO:0000256" key="6">
    <source>
        <dbReference type="ARBA" id="ARBA00023211"/>
    </source>
</evidence>
<evidence type="ECO:0000256" key="5">
    <source>
        <dbReference type="ARBA" id="ARBA00023136"/>
    </source>
</evidence>
<evidence type="ECO:0000259" key="7">
    <source>
        <dbReference type="Pfam" id="PF00149"/>
    </source>
</evidence>
<keyword evidence="4" id="KW-0378">Hydrolase</keyword>
<dbReference type="Proteomes" id="UP000291485">
    <property type="component" value="Unassembled WGS sequence"/>
</dbReference>
<dbReference type="Gene3D" id="3.60.21.10">
    <property type="match status" value="1"/>
</dbReference>
<keyword evidence="9" id="KW-1185">Reference proteome</keyword>
<dbReference type="InterPro" id="IPR029052">
    <property type="entry name" value="Metallo-depent_PP-like"/>
</dbReference>
<dbReference type="GO" id="GO:0046872">
    <property type="term" value="F:metal ion binding"/>
    <property type="evidence" value="ECO:0007669"/>
    <property type="project" value="UniProtKB-KW"/>
</dbReference>
<protein>
    <submittedName>
        <fullName evidence="8">UDP-2,3-diacylglucosamine diphosphatase</fullName>
    </submittedName>
</protein>
<dbReference type="InterPro" id="IPR043461">
    <property type="entry name" value="LpxH-like"/>
</dbReference>
<dbReference type="PANTHER" id="PTHR34990:SF1">
    <property type="entry name" value="UDP-2,3-DIACYLGLUCOSAMINE HYDROLASE"/>
    <property type="match status" value="1"/>
</dbReference>
<evidence type="ECO:0000256" key="3">
    <source>
        <dbReference type="ARBA" id="ARBA00022723"/>
    </source>
</evidence>
<evidence type="ECO:0000313" key="9">
    <source>
        <dbReference type="Proteomes" id="UP000291485"/>
    </source>
</evidence>
<dbReference type="OrthoDB" id="9802481at2"/>
<dbReference type="Pfam" id="PF00149">
    <property type="entry name" value="Metallophos"/>
    <property type="match status" value="1"/>
</dbReference>
<dbReference type="RefSeq" id="WP_131556866.1">
    <property type="nucleotide sequence ID" value="NZ_SJSN01000003.1"/>
</dbReference>
<dbReference type="AlphaFoldDB" id="A0A4R0P6T6"/>
<dbReference type="SUPFAM" id="SSF56300">
    <property type="entry name" value="Metallo-dependent phosphatases"/>
    <property type="match status" value="1"/>
</dbReference>
<dbReference type="PANTHER" id="PTHR34990">
    <property type="entry name" value="UDP-2,3-DIACYLGLUCOSAMINE HYDROLASE-RELATED"/>
    <property type="match status" value="1"/>
</dbReference>
<evidence type="ECO:0000256" key="1">
    <source>
        <dbReference type="ARBA" id="ARBA00022475"/>
    </source>
</evidence>
<comment type="caution">
    <text evidence="8">The sequence shown here is derived from an EMBL/GenBank/DDBJ whole genome shotgun (WGS) entry which is preliminary data.</text>
</comment>
<keyword evidence="2" id="KW-0997">Cell inner membrane</keyword>
<accession>A0A4R0P6T6</accession>
<evidence type="ECO:0000313" key="8">
    <source>
        <dbReference type="EMBL" id="TCD11616.1"/>
    </source>
</evidence>
<dbReference type="GO" id="GO:0016020">
    <property type="term" value="C:membrane"/>
    <property type="evidence" value="ECO:0007669"/>
    <property type="project" value="GOC"/>
</dbReference>
<evidence type="ECO:0000256" key="2">
    <source>
        <dbReference type="ARBA" id="ARBA00022519"/>
    </source>
</evidence>
<keyword evidence="1" id="KW-1003">Cell membrane</keyword>
<organism evidence="8 9">
    <name type="scientific">Pedobacter frigidisoli</name>
    <dbReference type="NCBI Taxonomy" id="2530455"/>
    <lineage>
        <taxon>Bacteria</taxon>
        <taxon>Pseudomonadati</taxon>
        <taxon>Bacteroidota</taxon>
        <taxon>Sphingobacteriia</taxon>
        <taxon>Sphingobacteriales</taxon>
        <taxon>Sphingobacteriaceae</taxon>
        <taxon>Pedobacter</taxon>
    </lineage>
</organism>
<proteinExistence type="predicted"/>